<feature type="compositionally biased region" description="Basic and acidic residues" evidence="1">
    <location>
        <begin position="195"/>
        <end position="221"/>
    </location>
</feature>
<feature type="region of interest" description="Disordered" evidence="1">
    <location>
        <begin position="249"/>
        <end position="295"/>
    </location>
</feature>
<dbReference type="EMBL" id="CAJNDS010002126">
    <property type="protein sequence ID" value="CAE7341322.1"/>
    <property type="molecule type" value="Genomic_DNA"/>
</dbReference>
<gene>
    <name evidence="2" type="ORF">SNAT2548_LOCUS17858</name>
</gene>
<accession>A0A812P5X2</accession>
<comment type="caution">
    <text evidence="2">The sequence shown here is derived from an EMBL/GenBank/DDBJ whole genome shotgun (WGS) entry which is preliminary data.</text>
</comment>
<feature type="region of interest" description="Disordered" evidence="1">
    <location>
        <begin position="150"/>
        <end position="221"/>
    </location>
</feature>
<feature type="compositionally biased region" description="Basic and acidic residues" evidence="1">
    <location>
        <begin position="15"/>
        <end position="31"/>
    </location>
</feature>
<organism evidence="2 3">
    <name type="scientific">Symbiodinium natans</name>
    <dbReference type="NCBI Taxonomy" id="878477"/>
    <lineage>
        <taxon>Eukaryota</taxon>
        <taxon>Sar</taxon>
        <taxon>Alveolata</taxon>
        <taxon>Dinophyceae</taxon>
        <taxon>Suessiales</taxon>
        <taxon>Symbiodiniaceae</taxon>
        <taxon>Symbiodinium</taxon>
    </lineage>
</organism>
<dbReference type="AlphaFoldDB" id="A0A812P5X2"/>
<name>A0A812P5X2_9DINO</name>
<evidence type="ECO:0000313" key="2">
    <source>
        <dbReference type="EMBL" id="CAE7341322.1"/>
    </source>
</evidence>
<protein>
    <submittedName>
        <fullName evidence="2">Uncharacterized protein</fullName>
    </submittedName>
</protein>
<sequence length="295" mass="34203">MPKVAPDVIKKAKWKSLDSKSESEEGNDPYRHTSNQSTQEENESRLEQDVLAMLKNQKQVSNNLSECNFCQGKGHKAAACLKMIQHAISHKAGLFSTLRWSKLCRYCFRVGKGKRGRANATYCPEVVGKGWAGHDEKTCWHKDDVEKAEAEKKRKEDENAEAQKSKFTEEEGERAPQSPEKEDEDVTELMAEANAEARKKQSETKQKKKAEVEWNDNKSLHEIAKEIEEVKKNEKEEADKIEKARIEKASIEKKMQKAEKKEKKRKEKEEKEKAKKEKKNKRKKEMKKKQIEKKD</sequence>
<feature type="compositionally biased region" description="Basic residues" evidence="1">
    <location>
        <begin position="276"/>
        <end position="287"/>
    </location>
</feature>
<reference evidence="2" key="1">
    <citation type="submission" date="2021-02" db="EMBL/GenBank/DDBJ databases">
        <authorList>
            <person name="Dougan E. K."/>
            <person name="Rhodes N."/>
            <person name="Thang M."/>
            <person name="Chan C."/>
        </authorList>
    </citation>
    <scope>NUCLEOTIDE SEQUENCE</scope>
</reference>
<feature type="region of interest" description="Disordered" evidence="1">
    <location>
        <begin position="1"/>
        <end position="45"/>
    </location>
</feature>
<evidence type="ECO:0000313" key="3">
    <source>
        <dbReference type="Proteomes" id="UP000604046"/>
    </source>
</evidence>
<evidence type="ECO:0000256" key="1">
    <source>
        <dbReference type="SAM" id="MobiDB-lite"/>
    </source>
</evidence>
<feature type="compositionally biased region" description="Basic and acidic residues" evidence="1">
    <location>
        <begin position="150"/>
        <end position="169"/>
    </location>
</feature>
<keyword evidence="3" id="KW-1185">Reference proteome</keyword>
<proteinExistence type="predicted"/>
<dbReference type="Proteomes" id="UP000604046">
    <property type="component" value="Unassembled WGS sequence"/>
</dbReference>
<feature type="compositionally biased region" description="Basic and acidic residues" evidence="1">
    <location>
        <begin position="249"/>
        <end position="275"/>
    </location>
</feature>